<protein>
    <recommendedName>
        <fullName evidence="12">EndoU domain-containing protein</fullName>
    </recommendedName>
</protein>
<evidence type="ECO:0000256" key="7">
    <source>
        <dbReference type="ARBA" id="ARBA00022801"/>
    </source>
</evidence>
<keyword evidence="9" id="KW-0464">Manganese</keyword>
<keyword evidence="5" id="KW-0479">Metal-binding</keyword>
<evidence type="ECO:0000256" key="9">
    <source>
        <dbReference type="ARBA" id="ARBA00023211"/>
    </source>
</evidence>
<name>A0A7I8LM31_SPIIN</name>
<evidence type="ECO:0000256" key="8">
    <source>
        <dbReference type="ARBA" id="ARBA00022884"/>
    </source>
</evidence>
<evidence type="ECO:0000256" key="5">
    <source>
        <dbReference type="ARBA" id="ARBA00022723"/>
    </source>
</evidence>
<feature type="domain" description="EndoU" evidence="12">
    <location>
        <begin position="161"/>
        <end position="432"/>
    </location>
</feature>
<evidence type="ECO:0000313" key="13">
    <source>
        <dbReference type="EMBL" id="CAA7411107.1"/>
    </source>
</evidence>
<feature type="region of interest" description="Disordered" evidence="11">
    <location>
        <begin position="14"/>
        <end position="133"/>
    </location>
</feature>
<evidence type="ECO:0000256" key="10">
    <source>
        <dbReference type="ARBA" id="ARBA00023239"/>
    </source>
</evidence>
<evidence type="ECO:0000256" key="3">
    <source>
        <dbReference type="ARBA" id="ARBA00011245"/>
    </source>
</evidence>
<dbReference type="GO" id="GO:0004521">
    <property type="term" value="F:RNA endonuclease activity"/>
    <property type="evidence" value="ECO:0007669"/>
    <property type="project" value="InterPro"/>
</dbReference>
<keyword evidence="10" id="KW-0456">Lyase</keyword>
<dbReference type="Proteomes" id="UP000663760">
    <property type="component" value="Chromosome 18"/>
</dbReference>
<evidence type="ECO:0000313" key="14">
    <source>
        <dbReference type="Proteomes" id="UP000663760"/>
    </source>
</evidence>
<dbReference type="GO" id="GO:0003723">
    <property type="term" value="F:RNA binding"/>
    <property type="evidence" value="ECO:0007669"/>
    <property type="project" value="UniProtKB-KW"/>
</dbReference>
<reference evidence="13" key="1">
    <citation type="submission" date="2020-02" db="EMBL/GenBank/DDBJ databases">
        <authorList>
            <person name="Scholz U."/>
            <person name="Mascher M."/>
            <person name="Fiebig A."/>
        </authorList>
    </citation>
    <scope>NUCLEOTIDE SEQUENCE</scope>
</reference>
<dbReference type="Pfam" id="PF09412">
    <property type="entry name" value="XendoU"/>
    <property type="match status" value="1"/>
</dbReference>
<dbReference type="CDD" id="cd21159">
    <property type="entry name" value="XendoU"/>
    <property type="match status" value="1"/>
</dbReference>
<accession>A0A7I8LM31</accession>
<keyword evidence="8" id="KW-0694">RNA-binding</keyword>
<dbReference type="GO" id="GO:0016829">
    <property type="term" value="F:lyase activity"/>
    <property type="evidence" value="ECO:0007669"/>
    <property type="project" value="UniProtKB-KW"/>
</dbReference>
<dbReference type="InterPro" id="IPR018998">
    <property type="entry name" value="EndoU_C"/>
</dbReference>
<keyword evidence="14" id="KW-1185">Reference proteome</keyword>
<dbReference type="OrthoDB" id="430326at2759"/>
<sequence length="432" mass="47856">MEGLIKGLIDVALGGGGHGEADDNHRQQHRRNGGQEEGEGGGQRDAHSRSSWADVVSSDGQGNDYPRPSHQHQWQGESGDQRPSPWGRSGDSSEWKGEPGGGSGDGDWEIAGGGRKKHQQQPRPHRKVPAGQWSGYRVPAGEQEYSPDVDGGVDVEPTQEELDDLSKACSRLWTLDLNGLTPGKDYKIDCGEGKKTYQQEDMASGSLFSWVSDDVFRRPTYSRFCSLLDNYEPSQGRREVVTPEEKHEQDAFIEEISRTAPIKYLFKCLSGRRVVSGDFGEFKGALKALWFDLYGRGGVSGSSSAFEHVFVGEIKEVGEAQVSGFHNWLQFYLEEAKGRVDYRGYIFPRRRGESPDEETKLLTIQFEWNGVLKSVSSSLIGVSPEFELALYTLCFYLGGEDNRVRLGPYAVNVKCYRHGGGRLGSAFPISEC</sequence>
<dbReference type="PANTHER" id="PTHR12439">
    <property type="entry name" value="PLACENTAL PROTEIN 11-RELATED"/>
    <property type="match status" value="1"/>
</dbReference>
<organism evidence="13 14">
    <name type="scientific">Spirodela intermedia</name>
    <name type="common">Intermediate duckweed</name>
    <dbReference type="NCBI Taxonomy" id="51605"/>
    <lineage>
        <taxon>Eukaryota</taxon>
        <taxon>Viridiplantae</taxon>
        <taxon>Streptophyta</taxon>
        <taxon>Embryophyta</taxon>
        <taxon>Tracheophyta</taxon>
        <taxon>Spermatophyta</taxon>
        <taxon>Magnoliopsida</taxon>
        <taxon>Liliopsida</taxon>
        <taxon>Araceae</taxon>
        <taxon>Lemnoideae</taxon>
        <taxon>Spirodela</taxon>
    </lineage>
</organism>
<evidence type="ECO:0000256" key="4">
    <source>
        <dbReference type="ARBA" id="ARBA00022722"/>
    </source>
</evidence>
<evidence type="ECO:0000256" key="2">
    <source>
        <dbReference type="ARBA" id="ARBA00010168"/>
    </source>
</evidence>
<dbReference type="GO" id="GO:0046872">
    <property type="term" value="F:metal ion binding"/>
    <property type="evidence" value="ECO:0007669"/>
    <property type="project" value="UniProtKB-KW"/>
</dbReference>
<dbReference type="PANTHER" id="PTHR12439:SF11">
    <property type="entry name" value="URIDYLATE-SPECIFIC ENDORIBONUCLEASE"/>
    <property type="match status" value="1"/>
</dbReference>
<comment type="cofactor">
    <cofactor evidence="1">
        <name>Mn(2+)</name>
        <dbReference type="ChEBI" id="CHEBI:29035"/>
    </cofactor>
</comment>
<evidence type="ECO:0000256" key="11">
    <source>
        <dbReference type="SAM" id="MobiDB-lite"/>
    </source>
</evidence>
<dbReference type="EMBL" id="LR746281">
    <property type="protein sequence ID" value="CAA7411107.1"/>
    <property type="molecule type" value="Genomic_DNA"/>
</dbReference>
<keyword evidence="6" id="KW-0255">Endonuclease</keyword>
<feature type="compositionally biased region" description="Basic residues" evidence="11">
    <location>
        <begin position="114"/>
        <end position="128"/>
    </location>
</feature>
<proteinExistence type="inferred from homology"/>
<comment type="similarity">
    <text evidence="2">Belongs to the ENDOU family.</text>
</comment>
<comment type="subunit">
    <text evidence="3">Monomer.</text>
</comment>
<keyword evidence="4" id="KW-0540">Nuclease</keyword>
<evidence type="ECO:0000256" key="6">
    <source>
        <dbReference type="ARBA" id="ARBA00022759"/>
    </source>
</evidence>
<dbReference type="InterPro" id="IPR037227">
    <property type="entry name" value="EndoU-like"/>
</dbReference>
<dbReference type="AlphaFoldDB" id="A0A7I8LM31"/>
<dbReference type="PROSITE" id="PS51959">
    <property type="entry name" value="ENDOU"/>
    <property type="match status" value="1"/>
</dbReference>
<dbReference type="GO" id="GO:0016787">
    <property type="term" value="F:hydrolase activity"/>
    <property type="evidence" value="ECO:0007669"/>
    <property type="project" value="UniProtKB-KW"/>
</dbReference>
<dbReference type="InterPro" id="IPR039787">
    <property type="entry name" value="ENDOU"/>
</dbReference>
<evidence type="ECO:0000256" key="1">
    <source>
        <dbReference type="ARBA" id="ARBA00001936"/>
    </source>
</evidence>
<evidence type="ECO:0000259" key="12">
    <source>
        <dbReference type="PROSITE" id="PS51959"/>
    </source>
</evidence>
<dbReference type="SUPFAM" id="SSF142877">
    <property type="entry name" value="EndoU-like"/>
    <property type="match status" value="1"/>
</dbReference>
<gene>
    <name evidence="13" type="ORF">SI8410_18021785</name>
</gene>
<keyword evidence="7" id="KW-0378">Hydrolase</keyword>